<evidence type="ECO:0000256" key="6">
    <source>
        <dbReference type="ARBA" id="ARBA00034125"/>
    </source>
</evidence>
<evidence type="ECO:0000313" key="10">
    <source>
        <dbReference type="Proteomes" id="UP000256253"/>
    </source>
</evidence>
<dbReference type="Proteomes" id="UP000256253">
    <property type="component" value="Unassembled WGS sequence"/>
</dbReference>
<evidence type="ECO:0000256" key="4">
    <source>
        <dbReference type="ARBA" id="ARBA00022989"/>
    </source>
</evidence>
<organism evidence="9 10">
    <name type="scientific">Calidifontibacter indicus</name>
    <dbReference type="NCBI Taxonomy" id="419650"/>
    <lineage>
        <taxon>Bacteria</taxon>
        <taxon>Bacillati</taxon>
        <taxon>Actinomycetota</taxon>
        <taxon>Actinomycetes</taxon>
        <taxon>Micrococcales</taxon>
        <taxon>Dermacoccaceae</taxon>
        <taxon>Calidifontibacter</taxon>
    </lineage>
</organism>
<dbReference type="RefSeq" id="WP_115924383.1">
    <property type="nucleotide sequence ID" value="NZ_QTUA01000001.1"/>
</dbReference>
<gene>
    <name evidence="9" type="ORF">DFJ65_3115</name>
</gene>
<dbReference type="InterPro" id="IPR010619">
    <property type="entry name" value="ThrE-like_N"/>
</dbReference>
<comment type="similarity">
    <text evidence="6">Belongs to the ThrE exporter (TC 2.A.79) family.</text>
</comment>
<feature type="transmembrane region" description="Helical" evidence="7">
    <location>
        <begin position="164"/>
        <end position="182"/>
    </location>
</feature>
<sequence length="416" mass="42592">MSTSDDRTRQLLVYLAAALIAGGASSHEVEASIRAIGTRLGQPGVQLHAQPVGVTLSLGFGTPSTYESVEGPLRLDQSAAVADIQQGLLAGTMHPDDALIRLRGLRAQPHRFPIGGMYLGALCVGIGLALILQPSWSAVAFGALTAPFVAMLMRLAARGLLPAALLPCLAAFGVSLAAFWAHRHGYVTSPLRTLLPPVAVLLPGATIVTGLSELVNGAAVSGSARLASGATQLVMFAVGIIGAAALLGVGGDALQNTRVDDLGWWSPAVGLVLVTAGICLQESVPRALAPWIFAVLAVTMTAQLVVQAWTDAAWPGAFAGAAVASVTAWSVAVLRRGVPRMVLFLPSFWLLVPGSVGLVSVAQLGLEPALSAPTATLAAGVILAIALGLVVGTTLARVVRTIALRLRRPMPTAESA</sequence>
<keyword evidence="5 7" id="KW-0472">Membrane</keyword>
<evidence type="ECO:0000259" key="8">
    <source>
        <dbReference type="Pfam" id="PF06738"/>
    </source>
</evidence>
<feature type="transmembrane region" description="Helical" evidence="7">
    <location>
        <begin position="341"/>
        <end position="365"/>
    </location>
</feature>
<dbReference type="AlphaFoldDB" id="A0A3D9V4C7"/>
<comment type="caution">
    <text evidence="9">The sequence shown here is derived from an EMBL/GenBank/DDBJ whole genome shotgun (WGS) entry which is preliminary data.</text>
</comment>
<keyword evidence="3 7" id="KW-0812">Transmembrane</keyword>
<keyword evidence="4 7" id="KW-1133">Transmembrane helix</keyword>
<evidence type="ECO:0000256" key="7">
    <source>
        <dbReference type="SAM" id="Phobius"/>
    </source>
</evidence>
<reference evidence="9 10" key="1">
    <citation type="submission" date="2018-08" db="EMBL/GenBank/DDBJ databases">
        <title>Sequencing the genomes of 1000 actinobacteria strains.</title>
        <authorList>
            <person name="Klenk H.-P."/>
        </authorList>
    </citation>
    <scope>NUCLEOTIDE SEQUENCE [LARGE SCALE GENOMIC DNA]</scope>
    <source>
        <strain evidence="9 10">DSM 22967</strain>
    </source>
</reference>
<feature type="transmembrane region" description="Helical" evidence="7">
    <location>
        <begin position="262"/>
        <end position="280"/>
    </location>
</feature>
<dbReference type="GO" id="GO:0015744">
    <property type="term" value="P:succinate transport"/>
    <property type="evidence" value="ECO:0007669"/>
    <property type="project" value="TreeGrafter"/>
</dbReference>
<feature type="transmembrane region" description="Helical" evidence="7">
    <location>
        <begin position="226"/>
        <end position="250"/>
    </location>
</feature>
<keyword evidence="10" id="KW-1185">Reference proteome</keyword>
<proteinExistence type="inferred from homology"/>
<dbReference type="EMBL" id="QTUA01000001">
    <property type="protein sequence ID" value="REF32021.1"/>
    <property type="molecule type" value="Genomic_DNA"/>
</dbReference>
<evidence type="ECO:0000256" key="3">
    <source>
        <dbReference type="ARBA" id="ARBA00022692"/>
    </source>
</evidence>
<dbReference type="InterPro" id="IPR050539">
    <property type="entry name" value="ThrE_Dicarb/AminoAcid_Exp"/>
</dbReference>
<dbReference type="GO" id="GO:0005886">
    <property type="term" value="C:plasma membrane"/>
    <property type="evidence" value="ECO:0007669"/>
    <property type="project" value="UniProtKB-SubCell"/>
</dbReference>
<feature type="transmembrane region" description="Helical" evidence="7">
    <location>
        <begin position="287"/>
        <end position="306"/>
    </location>
</feature>
<dbReference type="PANTHER" id="PTHR34390">
    <property type="entry name" value="UPF0442 PROTEIN YJJB-RELATED"/>
    <property type="match status" value="1"/>
</dbReference>
<feature type="transmembrane region" description="Helical" evidence="7">
    <location>
        <begin position="377"/>
        <end position="399"/>
    </location>
</feature>
<accession>A0A3D9V4C7</accession>
<feature type="domain" description="Threonine/serine exporter-like N-terminal" evidence="8">
    <location>
        <begin position="11"/>
        <end position="246"/>
    </location>
</feature>
<evidence type="ECO:0000256" key="1">
    <source>
        <dbReference type="ARBA" id="ARBA00004651"/>
    </source>
</evidence>
<dbReference type="PANTHER" id="PTHR34390:SF2">
    <property type="entry name" value="SUCCINATE TRANSPORTER SUBUNIT YJJP-RELATED"/>
    <property type="match status" value="1"/>
</dbReference>
<comment type="subcellular location">
    <subcellularLocation>
        <location evidence="1">Cell membrane</location>
        <topology evidence="1">Multi-pass membrane protein</topology>
    </subcellularLocation>
</comment>
<keyword evidence="2" id="KW-1003">Cell membrane</keyword>
<name>A0A3D9V4C7_9MICO</name>
<feature type="transmembrane region" description="Helical" evidence="7">
    <location>
        <begin position="194"/>
        <end position="214"/>
    </location>
</feature>
<evidence type="ECO:0000256" key="2">
    <source>
        <dbReference type="ARBA" id="ARBA00022475"/>
    </source>
</evidence>
<dbReference type="GO" id="GO:0022857">
    <property type="term" value="F:transmembrane transporter activity"/>
    <property type="evidence" value="ECO:0007669"/>
    <property type="project" value="InterPro"/>
</dbReference>
<feature type="transmembrane region" description="Helical" evidence="7">
    <location>
        <begin position="112"/>
        <end position="132"/>
    </location>
</feature>
<dbReference type="OrthoDB" id="235893at2"/>
<protein>
    <submittedName>
        <fullName evidence="9">Uncharacterized membrane protein YjjP (DUF1212 family)</fullName>
    </submittedName>
</protein>
<evidence type="ECO:0000313" key="9">
    <source>
        <dbReference type="EMBL" id="REF32021.1"/>
    </source>
</evidence>
<dbReference type="Pfam" id="PF06738">
    <property type="entry name" value="ThrE"/>
    <property type="match status" value="1"/>
</dbReference>
<feature type="transmembrane region" description="Helical" evidence="7">
    <location>
        <begin position="312"/>
        <end position="334"/>
    </location>
</feature>
<feature type="transmembrane region" description="Helical" evidence="7">
    <location>
        <begin position="138"/>
        <end position="157"/>
    </location>
</feature>
<evidence type="ECO:0000256" key="5">
    <source>
        <dbReference type="ARBA" id="ARBA00023136"/>
    </source>
</evidence>